<evidence type="ECO:0000313" key="1">
    <source>
        <dbReference type="EMBL" id="AEW20513.1"/>
    </source>
</evidence>
<dbReference type="AlphaFoldDB" id="G8UNU5"/>
<sequence>MYLAVGIQLFTGNNCISKKNLHPIKNIYKPFKIYIYNYSDEFMLVYSP</sequence>
<dbReference type="KEGG" id="tfo:BFO_2897"/>
<evidence type="ECO:0000313" key="2">
    <source>
        <dbReference type="Proteomes" id="UP000005436"/>
    </source>
</evidence>
<reference evidence="2" key="1">
    <citation type="submission" date="2011-12" db="EMBL/GenBank/DDBJ databases">
        <title>Complete sequence of Tannerella forsythia ATCC 43037.</title>
        <authorList>
            <person name="Dewhirst F."/>
            <person name="Tanner A."/>
            <person name="Izard J."/>
            <person name="Brinkac L."/>
            <person name="Durkin A.S."/>
            <person name="Hostetler J."/>
            <person name="Shetty J."/>
            <person name="Torralba M."/>
            <person name="Gill S."/>
            <person name="Nelson K."/>
        </authorList>
    </citation>
    <scope>NUCLEOTIDE SEQUENCE [LARGE SCALE GENOMIC DNA]</scope>
    <source>
        <strain evidence="2">ATCC 43037 / JCM 10827 / CCUG 33226 / KCTC 5666 / FDC 338</strain>
    </source>
</reference>
<protein>
    <submittedName>
        <fullName evidence="1">Uncharacterized protein</fullName>
    </submittedName>
</protein>
<dbReference type="HOGENOM" id="CLU_3158747_0_0_10"/>
<gene>
    <name evidence="1" type="ordered locus">BFO_2897</name>
</gene>
<organism evidence="1 2">
    <name type="scientific">Tannerella forsythia (strain ATCC 43037 / JCM 10827 / CCUG 21028 A / KCTC 5666 / FDC 338)</name>
    <name type="common">Bacteroides forsythus</name>
    <dbReference type="NCBI Taxonomy" id="203275"/>
    <lineage>
        <taxon>Bacteria</taxon>
        <taxon>Pseudomonadati</taxon>
        <taxon>Bacteroidota</taxon>
        <taxon>Bacteroidia</taxon>
        <taxon>Bacteroidales</taxon>
        <taxon>Tannerellaceae</taxon>
        <taxon>Tannerella</taxon>
    </lineage>
</organism>
<name>G8UNU5_TANFA</name>
<dbReference type="EMBL" id="CP003191">
    <property type="protein sequence ID" value="AEW20513.1"/>
    <property type="molecule type" value="Genomic_DNA"/>
</dbReference>
<keyword evidence="2" id="KW-1185">Reference proteome</keyword>
<dbReference type="Proteomes" id="UP000005436">
    <property type="component" value="Chromosome"/>
</dbReference>
<proteinExistence type="predicted"/>
<accession>G8UNU5</accession>